<evidence type="ECO:0000256" key="5">
    <source>
        <dbReference type="ARBA" id="ARBA00022776"/>
    </source>
</evidence>
<dbReference type="HOGENOM" id="CLU_064565_1_0_1"/>
<evidence type="ECO:0000256" key="3">
    <source>
        <dbReference type="ARBA" id="ARBA00022454"/>
    </source>
</evidence>
<evidence type="ECO:0000313" key="12">
    <source>
        <dbReference type="Proteomes" id="UP000002035"/>
    </source>
</evidence>
<evidence type="ECO:0000256" key="8">
    <source>
        <dbReference type="ARBA" id="ARBA00023306"/>
    </source>
</evidence>
<evidence type="ECO:0000256" key="2">
    <source>
        <dbReference type="ARBA" id="ARBA00004629"/>
    </source>
</evidence>
<sequence>MAARPDSDPTSTARQGENQDASPSPPPAAPVPLTPGPRASRLQQVFSQALLHTIRTNSYANFSSCFPTPAKHVPRSLESVWRQLNAKLEESARAEFDDILRERGVVRGLNELDRLVGEAKLRRENGEGADTVPYVLKTVLFYLLAPLDVNFFGSAHTLTAKELYQAHLAPILAKAQSSLDSQTEEVQKQNIALASKIESQKQEIQQLLVSLEAIVGDIEGAVKSMNEFDEDGILRKEAEQMDEDIRPSQPS</sequence>
<evidence type="ECO:0000256" key="4">
    <source>
        <dbReference type="ARBA" id="ARBA00022618"/>
    </source>
</evidence>
<dbReference type="AlphaFoldDB" id="C5FSV9"/>
<dbReference type="OMA" id="QGQMVDK"/>
<reference evidence="12" key="1">
    <citation type="journal article" date="2012" name="MBio">
        <title>Comparative genome analysis of Trichophyton rubrum and related dermatophytes reveals candidate genes involved in infection.</title>
        <authorList>
            <person name="Martinez D.A."/>
            <person name="Oliver B.G."/>
            <person name="Graeser Y."/>
            <person name="Goldberg J.M."/>
            <person name="Li W."/>
            <person name="Martinez-Rossi N.M."/>
            <person name="Monod M."/>
            <person name="Shelest E."/>
            <person name="Barton R.C."/>
            <person name="Birch E."/>
            <person name="Brakhage A.A."/>
            <person name="Chen Z."/>
            <person name="Gurr S.J."/>
            <person name="Heiman D."/>
            <person name="Heitman J."/>
            <person name="Kosti I."/>
            <person name="Rossi A."/>
            <person name="Saif S."/>
            <person name="Samalova M."/>
            <person name="Saunders C.W."/>
            <person name="Shea T."/>
            <person name="Summerbell R.C."/>
            <person name="Xu J."/>
            <person name="Young S."/>
            <person name="Zeng Q."/>
            <person name="Birren B.W."/>
            <person name="Cuomo C.A."/>
            <person name="White T.C."/>
        </authorList>
    </citation>
    <scope>NUCLEOTIDE SEQUENCE [LARGE SCALE GENOMIC DNA]</scope>
    <source>
        <strain evidence="12">ATCC MYA-4605 / CBS 113480</strain>
    </source>
</reference>
<dbReference type="GO" id="GO:0000444">
    <property type="term" value="C:MIS12/MIND type complex"/>
    <property type="evidence" value="ECO:0007669"/>
    <property type="project" value="InterPro"/>
</dbReference>
<dbReference type="GO" id="GO:0005634">
    <property type="term" value="C:nucleus"/>
    <property type="evidence" value="ECO:0007669"/>
    <property type="project" value="UniProtKB-SubCell"/>
</dbReference>
<accession>C5FSV9</accession>
<dbReference type="PANTHER" id="PTHR15459">
    <property type="entry name" value="POLYAMINE-MODULATED FACTOR 1"/>
    <property type="match status" value="1"/>
</dbReference>
<evidence type="ECO:0000256" key="1">
    <source>
        <dbReference type="ARBA" id="ARBA00004123"/>
    </source>
</evidence>
<keyword evidence="7" id="KW-0539">Nucleus</keyword>
<keyword evidence="3" id="KW-0158">Chromosome</keyword>
<dbReference type="EMBL" id="DS995705">
    <property type="protein sequence ID" value="EEQ32962.1"/>
    <property type="molecule type" value="Genomic_DNA"/>
</dbReference>
<evidence type="ECO:0000256" key="10">
    <source>
        <dbReference type="SAM" id="MobiDB-lite"/>
    </source>
</evidence>
<gene>
    <name evidence="11" type="ORF">MCYG_05781</name>
</gene>
<dbReference type="VEuPathDB" id="FungiDB:MCYG_05781"/>
<keyword evidence="4" id="KW-0132">Cell division</keyword>
<keyword evidence="8" id="KW-0131">Cell cycle</keyword>
<proteinExistence type="predicted"/>
<dbReference type="Pfam" id="PF03980">
    <property type="entry name" value="Nnf1"/>
    <property type="match status" value="1"/>
</dbReference>
<evidence type="ECO:0000256" key="6">
    <source>
        <dbReference type="ARBA" id="ARBA00022838"/>
    </source>
</evidence>
<dbReference type="GeneID" id="9224212"/>
<dbReference type="eggNOG" id="ENOG502S9JT">
    <property type="taxonomic scope" value="Eukaryota"/>
</dbReference>
<keyword evidence="12" id="KW-1185">Reference proteome</keyword>
<dbReference type="OrthoDB" id="18453at2759"/>
<feature type="compositionally biased region" description="Pro residues" evidence="10">
    <location>
        <begin position="23"/>
        <end position="35"/>
    </location>
</feature>
<evidence type="ECO:0000256" key="9">
    <source>
        <dbReference type="ARBA" id="ARBA00023328"/>
    </source>
</evidence>
<dbReference type="Proteomes" id="UP000002035">
    <property type="component" value="Unassembled WGS sequence"/>
</dbReference>
<feature type="region of interest" description="Disordered" evidence="10">
    <location>
        <begin position="1"/>
        <end position="38"/>
    </location>
</feature>
<evidence type="ECO:0000256" key="7">
    <source>
        <dbReference type="ARBA" id="ARBA00023242"/>
    </source>
</evidence>
<dbReference type="PANTHER" id="PTHR15459:SF3">
    <property type="entry name" value="POLYAMINE-MODULATED FACTOR 1"/>
    <property type="match status" value="1"/>
</dbReference>
<dbReference type="GO" id="GO:0007059">
    <property type="term" value="P:chromosome segregation"/>
    <property type="evidence" value="ECO:0007669"/>
    <property type="project" value="TreeGrafter"/>
</dbReference>
<keyword evidence="5" id="KW-0498">Mitosis</keyword>
<dbReference type="RefSeq" id="XP_002845912.1">
    <property type="nucleotide sequence ID" value="XM_002845866.1"/>
</dbReference>
<protein>
    <recommendedName>
        <fullName evidence="13">MIND kinetochore complex component Nnf1</fullName>
    </recommendedName>
</protein>
<dbReference type="GO" id="GO:0051301">
    <property type="term" value="P:cell division"/>
    <property type="evidence" value="ECO:0007669"/>
    <property type="project" value="UniProtKB-KW"/>
</dbReference>
<comment type="subcellular location">
    <subcellularLocation>
        <location evidence="2">Chromosome</location>
        <location evidence="2">Centromere</location>
        <location evidence="2">Kinetochore</location>
    </subcellularLocation>
    <subcellularLocation>
        <location evidence="1">Nucleus</location>
    </subcellularLocation>
</comment>
<keyword evidence="6" id="KW-0995">Kinetochore</keyword>
<keyword evidence="9" id="KW-0137">Centromere</keyword>
<feature type="compositionally biased region" description="Polar residues" evidence="10">
    <location>
        <begin position="8"/>
        <end position="20"/>
    </location>
</feature>
<evidence type="ECO:0000313" key="11">
    <source>
        <dbReference type="EMBL" id="EEQ32962.1"/>
    </source>
</evidence>
<organism evidence="11 12">
    <name type="scientific">Arthroderma otae (strain ATCC MYA-4605 / CBS 113480)</name>
    <name type="common">Microsporum canis</name>
    <dbReference type="NCBI Taxonomy" id="554155"/>
    <lineage>
        <taxon>Eukaryota</taxon>
        <taxon>Fungi</taxon>
        <taxon>Dikarya</taxon>
        <taxon>Ascomycota</taxon>
        <taxon>Pezizomycotina</taxon>
        <taxon>Eurotiomycetes</taxon>
        <taxon>Eurotiomycetidae</taxon>
        <taxon>Onygenales</taxon>
        <taxon>Arthrodermataceae</taxon>
        <taxon>Microsporum</taxon>
    </lineage>
</organism>
<evidence type="ECO:0008006" key="13">
    <source>
        <dbReference type="Google" id="ProtNLM"/>
    </source>
</evidence>
<dbReference type="InterPro" id="IPR007128">
    <property type="entry name" value="PMF1/Nnf1"/>
</dbReference>
<name>C5FSV9_ARTOC</name>